<dbReference type="SMART" id="SM00849">
    <property type="entry name" value="Lactamase_B"/>
    <property type="match status" value="1"/>
</dbReference>
<gene>
    <name evidence="3" type="ORF">C667_16361</name>
</gene>
<evidence type="ECO:0000313" key="3">
    <source>
        <dbReference type="EMBL" id="ENO95973.1"/>
    </source>
</evidence>
<dbReference type="GO" id="GO:0070813">
    <property type="term" value="P:hydrogen sulfide metabolic process"/>
    <property type="evidence" value="ECO:0007669"/>
    <property type="project" value="TreeGrafter"/>
</dbReference>
<sequence length="225" mass="24536">MYFHPLHSPDSSQIGYLLADLDEQEAVVIDPPPRQTELILALLTERSLRLCHVLRTHVHQVDAADCSALCDCTSAQLVVGEAAALPRGCSREAMRVAHGAPLVFGNEVVRVLSTPGHTPGCLSYLWRDRLFCGDAFDVGSCCAGDGEADPGALFDTLTRRLFTLPEQTLVFPAHPIKGRHVATLGELRARYAPRLQQSRDGFITDMMQRRPRPTASRIAAPAAEG</sequence>
<evidence type="ECO:0000256" key="1">
    <source>
        <dbReference type="ARBA" id="ARBA00022723"/>
    </source>
</evidence>
<comment type="caution">
    <text evidence="3">The sequence shown here is derived from an EMBL/GenBank/DDBJ whole genome shotgun (WGS) entry which is preliminary data.</text>
</comment>
<dbReference type="RefSeq" id="WP_004369465.1">
    <property type="nucleotide sequence ID" value="NZ_AMXF01000151.1"/>
</dbReference>
<dbReference type="Proteomes" id="UP000013047">
    <property type="component" value="Unassembled WGS sequence"/>
</dbReference>
<dbReference type="GO" id="GO:0050313">
    <property type="term" value="F:sulfur dioxygenase activity"/>
    <property type="evidence" value="ECO:0007669"/>
    <property type="project" value="InterPro"/>
</dbReference>
<organism evidence="3 4">
    <name type="scientific">Thauera phenylacetica B4P</name>
    <dbReference type="NCBI Taxonomy" id="1234382"/>
    <lineage>
        <taxon>Bacteria</taxon>
        <taxon>Pseudomonadati</taxon>
        <taxon>Pseudomonadota</taxon>
        <taxon>Betaproteobacteria</taxon>
        <taxon>Rhodocyclales</taxon>
        <taxon>Zoogloeaceae</taxon>
        <taxon>Thauera</taxon>
    </lineage>
</organism>
<dbReference type="EMBL" id="AMXF01000151">
    <property type="protein sequence ID" value="ENO95973.1"/>
    <property type="molecule type" value="Genomic_DNA"/>
</dbReference>
<evidence type="ECO:0000313" key="4">
    <source>
        <dbReference type="Proteomes" id="UP000013047"/>
    </source>
</evidence>
<dbReference type="PANTHER" id="PTHR43084:SF1">
    <property type="entry name" value="PERSULFIDE DIOXYGENASE ETHE1, MITOCHONDRIAL"/>
    <property type="match status" value="1"/>
</dbReference>
<dbReference type="InterPro" id="IPR036866">
    <property type="entry name" value="RibonucZ/Hydroxyglut_hydro"/>
</dbReference>
<dbReference type="GO" id="GO:0046872">
    <property type="term" value="F:metal ion binding"/>
    <property type="evidence" value="ECO:0007669"/>
    <property type="project" value="UniProtKB-KW"/>
</dbReference>
<dbReference type="GO" id="GO:0006749">
    <property type="term" value="P:glutathione metabolic process"/>
    <property type="evidence" value="ECO:0007669"/>
    <property type="project" value="InterPro"/>
</dbReference>
<dbReference type="AlphaFoldDB" id="N6ZNT5"/>
<dbReference type="InterPro" id="IPR051682">
    <property type="entry name" value="Mito_Persulfide_Diox"/>
</dbReference>
<dbReference type="InterPro" id="IPR001279">
    <property type="entry name" value="Metallo-B-lactamas"/>
</dbReference>
<evidence type="ECO:0000259" key="2">
    <source>
        <dbReference type="SMART" id="SM00849"/>
    </source>
</evidence>
<dbReference type="CDD" id="cd07724">
    <property type="entry name" value="POD-like_MBL-fold"/>
    <property type="match status" value="1"/>
</dbReference>
<dbReference type="PANTHER" id="PTHR43084">
    <property type="entry name" value="PERSULFIDE DIOXYGENASE ETHE1"/>
    <property type="match status" value="1"/>
</dbReference>
<keyword evidence="1" id="KW-0479">Metal-binding</keyword>
<dbReference type="OrthoDB" id="9784009at2"/>
<keyword evidence="4" id="KW-1185">Reference proteome</keyword>
<dbReference type="SUPFAM" id="SSF56281">
    <property type="entry name" value="Metallo-hydrolase/oxidoreductase"/>
    <property type="match status" value="1"/>
</dbReference>
<feature type="domain" description="Metallo-beta-lactamase" evidence="2">
    <location>
        <begin position="12"/>
        <end position="174"/>
    </location>
</feature>
<name>N6ZNT5_9RHOO</name>
<proteinExistence type="predicted"/>
<dbReference type="Gene3D" id="3.60.15.10">
    <property type="entry name" value="Ribonuclease Z/Hydroxyacylglutathione hydrolase-like"/>
    <property type="match status" value="1"/>
</dbReference>
<protein>
    <submittedName>
        <fullName evidence="3">Metallo-beta-lactamase family protein</fullName>
    </submittedName>
</protein>
<dbReference type="InterPro" id="IPR044528">
    <property type="entry name" value="POD-like_MBL-fold"/>
</dbReference>
<reference evidence="3 4" key="1">
    <citation type="submission" date="2012-09" db="EMBL/GenBank/DDBJ databases">
        <title>Draft Genome Sequences of 6 Strains from Genus Thauera.</title>
        <authorList>
            <person name="Liu B."/>
            <person name="Shapleigh J.P."/>
            <person name="Frostegard A.H."/>
        </authorList>
    </citation>
    <scope>NUCLEOTIDE SEQUENCE [LARGE SCALE GENOMIC DNA]</scope>
    <source>
        <strain evidence="3 4">B4P</strain>
    </source>
</reference>
<accession>N6ZNT5</accession>